<feature type="chain" id="PRO_5031389945" description="DUF992 domain-containing protein" evidence="1">
    <location>
        <begin position="21"/>
        <end position="155"/>
    </location>
</feature>
<comment type="caution">
    <text evidence="2">The sequence shown here is derived from an EMBL/GenBank/DDBJ whole genome shotgun (WGS) entry which is preliminary data.</text>
</comment>
<dbReference type="Proteomes" id="UP000574761">
    <property type="component" value="Unassembled WGS sequence"/>
</dbReference>
<accession>A0A7W6DE19</accession>
<evidence type="ECO:0000256" key="1">
    <source>
        <dbReference type="SAM" id="SignalP"/>
    </source>
</evidence>
<reference evidence="2 3" key="1">
    <citation type="submission" date="2020-08" db="EMBL/GenBank/DDBJ databases">
        <title>Genomic Encyclopedia of Type Strains, Phase IV (KMG-IV): sequencing the most valuable type-strain genomes for metagenomic binning, comparative biology and taxonomic classification.</title>
        <authorList>
            <person name="Goeker M."/>
        </authorList>
    </citation>
    <scope>NUCLEOTIDE SEQUENCE [LARGE SCALE GENOMIC DNA]</scope>
    <source>
        <strain evidence="2 3">DSM 100211</strain>
    </source>
</reference>
<evidence type="ECO:0000313" key="2">
    <source>
        <dbReference type="EMBL" id="MBB3979526.1"/>
    </source>
</evidence>
<dbReference type="AlphaFoldDB" id="A0A7W6DE19"/>
<dbReference type="EMBL" id="JACIEE010000012">
    <property type="protein sequence ID" value="MBB3979526.1"/>
    <property type="molecule type" value="Genomic_DNA"/>
</dbReference>
<protein>
    <recommendedName>
        <fullName evidence="4">DUF992 domain-containing protein</fullName>
    </recommendedName>
</protein>
<sequence length="155" mass="16158">MRLTALVVSISAISIQPSLAASEHFVAGRLECDLSRSEGEIIGFKQDVDCVFHPSEPGTPVRYTGSIDNFGFDIGEIEKANLIWAVDAVSRQPSYDLEGIYRGVEASAAVGVGGGAVILTGGTHGTFSLQPVAVGGQEGLDISVGITQLRLKAAL</sequence>
<keyword evidence="3" id="KW-1185">Reference proteome</keyword>
<dbReference type="RefSeq" id="WP_183807768.1">
    <property type="nucleotide sequence ID" value="NZ_JACIEE010000012.1"/>
</dbReference>
<evidence type="ECO:0000313" key="3">
    <source>
        <dbReference type="Proteomes" id="UP000574761"/>
    </source>
</evidence>
<evidence type="ECO:0008006" key="4">
    <source>
        <dbReference type="Google" id="ProtNLM"/>
    </source>
</evidence>
<feature type="signal peptide" evidence="1">
    <location>
        <begin position="1"/>
        <end position="20"/>
    </location>
</feature>
<name>A0A7W6DE19_9HYPH</name>
<dbReference type="InterPro" id="IPR009333">
    <property type="entry name" value="DUF992"/>
</dbReference>
<keyword evidence="1" id="KW-0732">Signal</keyword>
<dbReference type="Pfam" id="PF06186">
    <property type="entry name" value="DUF992"/>
    <property type="match status" value="1"/>
</dbReference>
<gene>
    <name evidence="2" type="ORF">GGQ64_004770</name>
</gene>
<proteinExistence type="predicted"/>
<organism evidence="2 3">
    <name type="scientific">Mycoplana azooxidifex</name>
    <dbReference type="NCBI Taxonomy" id="1636188"/>
    <lineage>
        <taxon>Bacteria</taxon>
        <taxon>Pseudomonadati</taxon>
        <taxon>Pseudomonadota</taxon>
        <taxon>Alphaproteobacteria</taxon>
        <taxon>Hyphomicrobiales</taxon>
        <taxon>Rhizobiaceae</taxon>
        <taxon>Mycoplana</taxon>
    </lineage>
</organism>